<keyword evidence="3 6" id="KW-1133">Transmembrane helix</keyword>
<dbReference type="Pfam" id="PF05105">
    <property type="entry name" value="Phage_holin_4_1"/>
    <property type="match status" value="1"/>
</dbReference>
<name>A0A7Z8CYJ4_CARDV</name>
<evidence type="ECO:0000313" key="8">
    <source>
        <dbReference type="Proteomes" id="UP000297938"/>
    </source>
</evidence>
<evidence type="ECO:0000256" key="5">
    <source>
        <dbReference type="ARBA" id="ARBA00023600"/>
    </source>
</evidence>
<evidence type="ECO:0008006" key="9">
    <source>
        <dbReference type="Google" id="ProtNLM"/>
    </source>
</evidence>
<feature type="transmembrane region" description="Helical" evidence="6">
    <location>
        <begin position="39"/>
        <end position="57"/>
    </location>
</feature>
<evidence type="ECO:0000256" key="1">
    <source>
        <dbReference type="ARBA" id="ARBA00004141"/>
    </source>
</evidence>
<evidence type="ECO:0000313" key="7">
    <source>
        <dbReference type="EMBL" id="TFJ25250.1"/>
    </source>
</evidence>
<sequence length="158" mass="18214">MIDTVLEQFNKMVHDRSFLIGTALAIPFWILNAKGWGEVHTWLVILLTLIIIAEWIVGSRLAKLSDVQNKSSKEAIDAVIRDGVIYIIVMAGWVADQLFKSGSLIFAILALAFIYHNLYSLTANLYVLGWDKHFPMWLFKWAENEIRVKKEKYFPTKK</sequence>
<dbReference type="EMBL" id="NRPP01000017">
    <property type="protein sequence ID" value="TFJ25250.1"/>
    <property type="molecule type" value="Genomic_DNA"/>
</dbReference>
<dbReference type="Proteomes" id="UP000297938">
    <property type="component" value="Unassembled WGS sequence"/>
</dbReference>
<gene>
    <name evidence="7" type="ORF">CKN69_11620</name>
</gene>
<keyword evidence="2 6" id="KW-0812">Transmembrane</keyword>
<evidence type="ECO:0000256" key="4">
    <source>
        <dbReference type="ARBA" id="ARBA00023136"/>
    </source>
</evidence>
<keyword evidence="4 6" id="KW-0472">Membrane</keyword>
<dbReference type="RefSeq" id="WP_135026468.1">
    <property type="nucleotide sequence ID" value="NZ_JBFUWA010000002.1"/>
</dbReference>
<comment type="similarity">
    <text evidence="5">Belongs to the bacteriophage holin family. Cp-1 holin subfamily.</text>
</comment>
<feature type="transmembrane region" description="Helical" evidence="6">
    <location>
        <begin position="78"/>
        <end position="95"/>
    </location>
</feature>
<evidence type="ECO:0000256" key="6">
    <source>
        <dbReference type="SAM" id="Phobius"/>
    </source>
</evidence>
<feature type="transmembrane region" description="Helical" evidence="6">
    <location>
        <begin position="17"/>
        <end position="33"/>
    </location>
</feature>
<dbReference type="AlphaFoldDB" id="A0A7Z8CYJ4"/>
<protein>
    <recommendedName>
        <fullName evidence="9">Holin</fullName>
    </recommendedName>
</protein>
<reference evidence="7 8" key="1">
    <citation type="journal article" date="2018" name="Int. J. Food Microbiol.">
        <title>Growth of Carnobacterium spp. isolated from chilled vacuum-packaged meat under relevant acidic conditions.</title>
        <authorList>
            <person name="Zhang P."/>
            <person name="Badoni M."/>
            <person name="Ganzle M."/>
            <person name="Yang X."/>
        </authorList>
    </citation>
    <scope>NUCLEOTIDE SEQUENCE [LARGE SCALE GENOMIC DNA]</scope>
    <source>
        <strain evidence="7 8">B2</strain>
    </source>
</reference>
<evidence type="ECO:0000256" key="3">
    <source>
        <dbReference type="ARBA" id="ARBA00022989"/>
    </source>
</evidence>
<comment type="caution">
    <text evidence="7">The sequence shown here is derived from an EMBL/GenBank/DDBJ whole genome shotgun (WGS) entry which is preliminary data.</text>
</comment>
<dbReference type="InterPro" id="IPR006480">
    <property type="entry name" value="Phage_holin_4_1"/>
</dbReference>
<dbReference type="GO" id="GO:0016020">
    <property type="term" value="C:membrane"/>
    <property type="evidence" value="ECO:0007669"/>
    <property type="project" value="UniProtKB-SubCell"/>
</dbReference>
<proteinExistence type="inferred from homology"/>
<feature type="transmembrane region" description="Helical" evidence="6">
    <location>
        <begin position="101"/>
        <end position="128"/>
    </location>
</feature>
<evidence type="ECO:0000256" key="2">
    <source>
        <dbReference type="ARBA" id="ARBA00022692"/>
    </source>
</evidence>
<comment type="subcellular location">
    <subcellularLocation>
        <location evidence="1">Membrane</location>
        <topology evidence="1">Multi-pass membrane protein</topology>
    </subcellularLocation>
</comment>
<organism evidence="7 8">
    <name type="scientific">Carnobacterium divergens</name>
    <name type="common">Lactobacillus divergens</name>
    <dbReference type="NCBI Taxonomy" id="2748"/>
    <lineage>
        <taxon>Bacteria</taxon>
        <taxon>Bacillati</taxon>
        <taxon>Bacillota</taxon>
        <taxon>Bacilli</taxon>
        <taxon>Lactobacillales</taxon>
        <taxon>Carnobacteriaceae</taxon>
        <taxon>Carnobacterium</taxon>
    </lineage>
</organism>
<accession>A0A7Z8CYJ4</accession>